<accession>A0A0E0IZU8</accession>
<organism evidence="2">
    <name type="scientific">Oryza nivara</name>
    <name type="common">Indian wild rice</name>
    <name type="synonym">Oryza sativa f. spontanea</name>
    <dbReference type="NCBI Taxonomy" id="4536"/>
    <lineage>
        <taxon>Eukaryota</taxon>
        <taxon>Viridiplantae</taxon>
        <taxon>Streptophyta</taxon>
        <taxon>Embryophyta</taxon>
        <taxon>Tracheophyta</taxon>
        <taxon>Spermatophyta</taxon>
        <taxon>Magnoliopsida</taxon>
        <taxon>Liliopsida</taxon>
        <taxon>Poales</taxon>
        <taxon>Poaceae</taxon>
        <taxon>BOP clade</taxon>
        <taxon>Oryzoideae</taxon>
        <taxon>Oryzeae</taxon>
        <taxon>Oryzinae</taxon>
        <taxon>Oryza</taxon>
    </lineage>
</organism>
<reference evidence="2" key="1">
    <citation type="submission" date="2015-04" db="UniProtKB">
        <authorList>
            <consortium name="EnsemblPlants"/>
        </authorList>
    </citation>
    <scope>IDENTIFICATION</scope>
    <source>
        <strain evidence="2">SL10</strain>
    </source>
</reference>
<sequence>MEGDADGRTDGGGWRHRGDHRLRGWDELLRLRQQESRRLLGSWEPAESLSSLKKLLLINLHKDFKVQLNGNGMHQKMLHVAEISAVLNLLDPSAPDSCVASLGNSGGEARLPNLPSARSPTSWPPATPPPAVVASAPPPSLLFPPSLLPSLSFFPSSFSSDVRRPVAWPSSLPSADRLPSRTGGKGCMGDSQIWPCRSRFGGFRASWGKRPLRRRLMVVAARGRAGSGRL</sequence>
<evidence type="ECO:0000256" key="1">
    <source>
        <dbReference type="SAM" id="MobiDB-lite"/>
    </source>
</evidence>
<keyword evidence="3" id="KW-1185">Reference proteome</keyword>
<name>A0A0E0IZU8_ORYNI</name>
<dbReference type="Proteomes" id="UP000006591">
    <property type="component" value="Chromosome 11"/>
</dbReference>
<dbReference type="Gramene" id="ONIVA11G07260.2">
    <property type="protein sequence ID" value="ONIVA11G07260.2"/>
    <property type="gene ID" value="ONIVA11G07260"/>
</dbReference>
<feature type="region of interest" description="Disordered" evidence="1">
    <location>
        <begin position="110"/>
        <end position="131"/>
    </location>
</feature>
<protein>
    <submittedName>
        <fullName evidence="2">Uncharacterized protein</fullName>
    </submittedName>
</protein>
<proteinExistence type="predicted"/>
<dbReference type="AlphaFoldDB" id="A0A0E0IZU8"/>
<dbReference type="EnsemblPlants" id="ONIVA11G07260.2">
    <property type="protein sequence ID" value="ONIVA11G07260.2"/>
    <property type="gene ID" value="ONIVA11G07260"/>
</dbReference>
<dbReference type="HOGENOM" id="CLU_1206462_0_0_1"/>
<evidence type="ECO:0000313" key="3">
    <source>
        <dbReference type="Proteomes" id="UP000006591"/>
    </source>
</evidence>
<evidence type="ECO:0000313" key="2">
    <source>
        <dbReference type="EnsemblPlants" id="ONIVA11G07260.2"/>
    </source>
</evidence>
<reference evidence="2" key="2">
    <citation type="submission" date="2018-04" db="EMBL/GenBank/DDBJ databases">
        <title>OnivRS2 (Oryza nivara Reference Sequence Version 2).</title>
        <authorList>
            <person name="Zhang J."/>
            <person name="Kudrna D."/>
            <person name="Lee S."/>
            <person name="Talag J."/>
            <person name="Rajasekar S."/>
            <person name="Welchert J."/>
            <person name="Hsing Y.-I."/>
            <person name="Wing R.A."/>
        </authorList>
    </citation>
    <scope>NUCLEOTIDE SEQUENCE [LARGE SCALE GENOMIC DNA]</scope>
    <source>
        <strain evidence="2">SL10</strain>
    </source>
</reference>
<feature type="compositionally biased region" description="Pro residues" evidence="1">
    <location>
        <begin position="122"/>
        <end position="131"/>
    </location>
</feature>